<feature type="region of interest" description="Disordered" evidence="1">
    <location>
        <begin position="47"/>
        <end position="82"/>
    </location>
</feature>
<dbReference type="AlphaFoldDB" id="A0AAV1YFQ2"/>
<protein>
    <submittedName>
        <fullName evidence="2">Uncharacterized protein</fullName>
    </submittedName>
</protein>
<evidence type="ECO:0000256" key="1">
    <source>
        <dbReference type="SAM" id="MobiDB-lite"/>
    </source>
</evidence>
<reference evidence="2 3" key="1">
    <citation type="submission" date="2024-03" db="EMBL/GenBank/DDBJ databases">
        <authorList>
            <person name="Martinez-Hernandez J."/>
        </authorList>
    </citation>
    <scope>NUCLEOTIDE SEQUENCE [LARGE SCALE GENOMIC DNA]</scope>
</reference>
<gene>
    <name evidence="2" type="ORF">LLUT_LOCUS33891</name>
</gene>
<organism evidence="2 3">
    <name type="scientific">Lupinus luteus</name>
    <name type="common">European yellow lupine</name>
    <dbReference type="NCBI Taxonomy" id="3873"/>
    <lineage>
        <taxon>Eukaryota</taxon>
        <taxon>Viridiplantae</taxon>
        <taxon>Streptophyta</taxon>
        <taxon>Embryophyta</taxon>
        <taxon>Tracheophyta</taxon>
        <taxon>Spermatophyta</taxon>
        <taxon>Magnoliopsida</taxon>
        <taxon>eudicotyledons</taxon>
        <taxon>Gunneridae</taxon>
        <taxon>Pentapetalae</taxon>
        <taxon>rosids</taxon>
        <taxon>fabids</taxon>
        <taxon>Fabales</taxon>
        <taxon>Fabaceae</taxon>
        <taxon>Papilionoideae</taxon>
        <taxon>50 kb inversion clade</taxon>
        <taxon>genistoids sensu lato</taxon>
        <taxon>core genistoids</taxon>
        <taxon>Genisteae</taxon>
        <taxon>Lupinus</taxon>
    </lineage>
</organism>
<comment type="caution">
    <text evidence="2">The sequence shown here is derived from an EMBL/GenBank/DDBJ whole genome shotgun (WGS) entry which is preliminary data.</text>
</comment>
<proteinExistence type="predicted"/>
<evidence type="ECO:0000313" key="2">
    <source>
        <dbReference type="EMBL" id="CAL0332831.1"/>
    </source>
</evidence>
<dbReference type="Proteomes" id="UP001497480">
    <property type="component" value="Unassembled WGS sequence"/>
</dbReference>
<accession>A0AAV1YFQ2</accession>
<evidence type="ECO:0000313" key="3">
    <source>
        <dbReference type="Proteomes" id="UP001497480"/>
    </source>
</evidence>
<keyword evidence="3" id="KW-1185">Reference proteome</keyword>
<dbReference type="EMBL" id="CAXHTB010000024">
    <property type="protein sequence ID" value="CAL0332831.1"/>
    <property type="molecule type" value="Genomic_DNA"/>
</dbReference>
<sequence length="82" mass="9230">MDRLDVGRIILAVAANNNKIDVTQKIWISDVLYSIRMIEDALRRYGSKEGGTESIGSVDGEWWSENNLDGRAESLEEEGDEE</sequence>
<name>A0AAV1YFQ2_LUPLU</name>